<comment type="caution">
    <text evidence="1">The sequence shown here is derived from an EMBL/GenBank/DDBJ whole genome shotgun (WGS) entry which is preliminary data.</text>
</comment>
<dbReference type="EMBL" id="AMZH03032986">
    <property type="protein sequence ID" value="RRT32242.1"/>
    <property type="molecule type" value="Genomic_DNA"/>
</dbReference>
<evidence type="ECO:0000313" key="1">
    <source>
        <dbReference type="EMBL" id="RRT32242.1"/>
    </source>
</evidence>
<organism evidence="1 2">
    <name type="scientific">Ensete ventricosum</name>
    <name type="common">Abyssinian banana</name>
    <name type="synonym">Musa ensete</name>
    <dbReference type="NCBI Taxonomy" id="4639"/>
    <lineage>
        <taxon>Eukaryota</taxon>
        <taxon>Viridiplantae</taxon>
        <taxon>Streptophyta</taxon>
        <taxon>Embryophyta</taxon>
        <taxon>Tracheophyta</taxon>
        <taxon>Spermatophyta</taxon>
        <taxon>Magnoliopsida</taxon>
        <taxon>Liliopsida</taxon>
        <taxon>Zingiberales</taxon>
        <taxon>Musaceae</taxon>
        <taxon>Ensete</taxon>
    </lineage>
</organism>
<sequence length="93" mass="10277">MTATGLVGIGGQKGDGSRLRFRVDSLRFRLLLVLRFEGAVEAAKDFCGSGLRLEGRFRVDVGGSNWFGKVRWLWKTAAWAVEDRCLGCGLGWL</sequence>
<accession>A0A426WZ45</accession>
<dbReference type="AlphaFoldDB" id="A0A426WZ45"/>
<proteinExistence type="predicted"/>
<evidence type="ECO:0000313" key="2">
    <source>
        <dbReference type="Proteomes" id="UP000287651"/>
    </source>
</evidence>
<gene>
    <name evidence="1" type="ORF">B296_00048272</name>
</gene>
<protein>
    <submittedName>
        <fullName evidence="1">Uncharacterized protein</fullName>
    </submittedName>
</protein>
<name>A0A426WZ45_ENSVE</name>
<reference evidence="1 2" key="1">
    <citation type="journal article" date="2014" name="Agronomy (Basel)">
        <title>A Draft Genome Sequence for Ensete ventricosum, the Drought-Tolerant Tree Against Hunger.</title>
        <authorList>
            <person name="Harrison J."/>
            <person name="Moore K.A."/>
            <person name="Paszkiewicz K."/>
            <person name="Jones T."/>
            <person name="Grant M."/>
            <person name="Ambacheew D."/>
            <person name="Muzemil S."/>
            <person name="Studholme D.J."/>
        </authorList>
    </citation>
    <scope>NUCLEOTIDE SEQUENCE [LARGE SCALE GENOMIC DNA]</scope>
</reference>
<dbReference type="Proteomes" id="UP000287651">
    <property type="component" value="Unassembled WGS sequence"/>
</dbReference>